<proteinExistence type="predicted"/>
<protein>
    <submittedName>
        <fullName evidence="1">Uncharacterized protein</fullName>
    </submittedName>
</protein>
<reference evidence="1 2" key="1">
    <citation type="submission" date="2017-07" db="EMBL/GenBank/DDBJ databases">
        <authorList>
            <person name="Talla V."/>
            <person name="Backstrom N."/>
        </authorList>
    </citation>
    <scope>NUCLEOTIDE SEQUENCE [LARGE SCALE GENOMIC DNA]</scope>
</reference>
<evidence type="ECO:0000313" key="2">
    <source>
        <dbReference type="Proteomes" id="UP000324832"/>
    </source>
</evidence>
<name>A0A5E4QL49_9NEOP</name>
<gene>
    <name evidence="1" type="ORF">LSINAPIS_LOCUS9179</name>
</gene>
<dbReference type="EMBL" id="FZQP02003335">
    <property type="protein sequence ID" value="VVC98023.1"/>
    <property type="molecule type" value="Genomic_DNA"/>
</dbReference>
<accession>A0A5E4QL49</accession>
<evidence type="ECO:0000313" key="1">
    <source>
        <dbReference type="EMBL" id="VVC98023.1"/>
    </source>
</evidence>
<organism evidence="1 2">
    <name type="scientific">Leptidea sinapis</name>
    <dbReference type="NCBI Taxonomy" id="189913"/>
    <lineage>
        <taxon>Eukaryota</taxon>
        <taxon>Metazoa</taxon>
        <taxon>Ecdysozoa</taxon>
        <taxon>Arthropoda</taxon>
        <taxon>Hexapoda</taxon>
        <taxon>Insecta</taxon>
        <taxon>Pterygota</taxon>
        <taxon>Neoptera</taxon>
        <taxon>Endopterygota</taxon>
        <taxon>Lepidoptera</taxon>
        <taxon>Glossata</taxon>
        <taxon>Ditrysia</taxon>
        <taxon>Papilionoidea</taxon>
        <taxon>Pieridae</taxon>
        <taxon>Dismorphiinae</taxon>
        <taxon>Leptidea</taxon>
    </lineage>
</organism>
<keyword evidence="2" id="KW-1185">Reference proteome</keyword>
<dbReference type="Proteomes" id="UP000324832">
    <property type="component" value="Unassembled WGS sequence"/>
</dbReference>
<sequence length="12" mass="1491">MGQILYKFYLQS</sequence>